<evidence type="ECO:0000256" key="1">
    <source>
        <dbReference type="ARBA" id="ARBA00022679"/>
    </source>
</evidence>
<reference evidence="3 4" key="1">
    <citation type="submission" date="2019-08" db="EMBL/GenBank/DDBJ databases">
        <authorList>
            <person name="Liang Q."/>
        </authorList>
    </citation>
    <scope>NUCLEOTIDE SEQUENCE [LARGE SCALE GENOMIC DNA]</scope>
    <source>
        <strain evidence="3 4">V1718</strain>
    </source>
</reference>
<dbReference type="OrthoDB" id="9782091at2"/>
<evidence type="ECO:0000313" key="4">
    <source>
        <dbReference type="Proteomes" id="UP000321595"/>
    </source>
</evidence>
<dbReference type="Proteomes" id="UP000321595">
    <property type="component" value="Chromosome"/>
</dbReference>
<dbReference type="InterPro" id="IPR018357">
    <property type="entry name" value="Hexapep_transf_CS"/>
</dbReference>
<evidence type="ECO:0000313" key="3">
    <source>
        <dbReference type="EMBL" id="QED28285.1"/>
    </source>
</evidence>
<evidence type="ECO:0000256" key="2">
    <source>
        <dbReference type="ARBA" id="ARBA00022737"/>
    </source>
</evidence>
<dbReference type="InterPro" id="IPR050179">
    <property type="entry name" value="Trans_hexapeptide_repeat"/>
</dbReference>
<accession>A0A5B8XRY9</accession>
<dbReference type="InterPro" id="IPR001451">
    <property type="entry name" value="Hexapep"/>
</dbReference>
<dbReference type="PANTHER" id="PTHR43300">
    <property type="entry name" value="ACETYLTRANSFERASE"/>
    <property type="match status" value="1"/>
</dbReference>
<sequence>MIHESAIIDLGAEIHPDAKIWHFVHVCAGAKVAERVVLGQNVYVGPGVEIGAGTRVQNNVSVYEGVCLEDEVFVGPSVVFTNVKFPRAHVSRRHQFGKTVVRRGATIGANATIVCGVEIGEFSMVGAGAVVTKDVPPYALVIGVPAQVVGRMCECGVPLDGEHCPECAKS</sequence>
<dbReference type="RefSeq" id="WP_146960574.1">
    <property type="nucleotide sequence ID" value="NZ_CP042467.1"/>
</dbReference>
<dbReference type="SUPFAM" id="SSF51161">
    <property type="entry name" value="Trimeric LpxA-like enzymes"/>
    <property type="match status" value="1"/>
</dbReference>
<dbReference type="CDD" id="cd03358">
    <property type="entry name" value="LbH_WxcM_N_like"/>
    <property type="match status" value="1"/>
</dbReference>
<dbReference type="PROSITE" id="PS00101">
    <property type="entry name" value="HEXAPEP_TRANSFERASES"/>
    <property type="match status" value="2"/>
</dbReference>
<name>A0A5B8XRY9_9DELT</name>
<dbReference type="AlphaFoldDB" id="A0A5B8XRY9"/>
<organism evidence="3 4">
    <name type="scientific">Microvenator marinus</name>
    <dbReference type="NCBI Taxonomy" id="2600177"/>
    <lineage>
        <taxon>Bacteria</taxon>
        <taxon>Deltaproteobacteria</taxon>
        <taxon>Bradymonadales</taxon>
        <taxon>Microvenatoraceae</taxon>
        <taxon>Microvenator</taxon>
    </lineage>
</organism>
<dbReference type="GO" id="GO:0016740">
    <property type="term" value="F:transferase activity"/>
    <property type="evidence" value="ECO:0007669"/>
    <property type="project" value="UniProtKB-KW"/>
</dbReference>
<keyword evidence="1 3" id="KW-0808">Transferase</keyword>
<keyword evidence="2" id="KW-0677">Repeat</keyword>
<dbReference type="EMBL" id="CP042467">
    <property type="protein sequence ID" value="QED28285.1"/>
    <property type="molecule type" value="Genomic_DNA"/>
</dbReference>
<dbReference type="KEGG" id="bbae:FRD01_13810"/>
<keyword evidence="4" id="KW-1185">Reference proteome</keyword>
<gene>
    <name evidence="3" type="ORF">FRD01_13810</name>
</gene>
<dbReference type="Pfam" id="PF00132">
    <property type="entry name" value="Hexapep"/>
    <property type="match status" value="2"/>
</dbReference>
<dbReference type="PANTHER" id="PTHR43300:SF4">
    <property type="entry name" value="ACYL-[ACYL-CARRIER-PROTEIN]--UDP-N-ACETYLGLUCOSAMINE O-ACYLTRANSFERASE"/>
    <property type="match status" value="1"/>
</dbReference>
<dbReference type="InterPro" id="IPR011004">
    <property type="entry name" value="Trimer_LpxA-like_sf"/>
</dbReference>
<dbReference type="Gene3D" id="2.160.10.10">
    <property type="entry name" value="Hexapeptide repeat proteins"/>
    <property type="match status" value="1"/>
</dbReference>
<protein>
    <submittedName>
        <fullName evidence="3">N-acetyltransferase</fullName>
    </submittedName>
</protein>
<proteinExistence type="predicted"/>